<dbReference type="STRING" id="452084.AR438_07670"/>
<dbReference type="Gene3D" id="1.10.10.60">
    <property type="entry name" value="Homeodomain-like"/>
    <property type="match status" value="1"/>
</dbReference>
<evidence type="ECO:0000313" key="6">
    <source>
        <dbReference type="Proteomes" id="UP000051682"/>
    </source>
</evidence>
<keyword evidence="2" id="KW-0238">DNA-binding</keyword>
<dbReference type="InterPro" id="IPR018060">
    <property type="entry name" value="HTH_AraC"/>
</dbReference>
<dbReference type="Pfam" id="PF12833">
    <property type="entry name" value="HTH_18"/>
    <property type="match status" value="1"/>
</dbReference>
<keyword evidence="3" id="KW-0804">Transcription</keyword>
<dbReference type="Proteomes" id="UP000051682">
    <property type="component" value="Unassembled WGS sequence"/>
</dbReference>
<accession>A0A0Q3SJS3</accession>
<gene>
    <name evidence="5" type="ORF">AR438_07670</name>
</gene>
<dbReference type="GO" id="GO:0003700">
    <property type="term" value="F:DNA-binding transcription factor activity"/>
    <property type="evidence" value="ECO:0007669"/>
    <property type="project" value="InterPro"/>
</dbReference>
<dbReference type="EMBL" id="LLYZ01000005">
    <property type="protein sequence ID" value="KQK25482.1"/>
    <property type="molecule type" value="Genomic_DNA"/>
</dbReference>
<dbReference type="PANTHER" id="PTHR43280">
    <property type="entry name" value="ARAC-FAMILY TRANSCRIPTIONAL REGULATOR"/>
    <property type="match status" value="1"/>
</dbReference>
<feature type="domain" description="HTH araC/xylS-type" evidence="4">
    <location>
        <begin position="181"/>
        <end position="279"/>
    </location>
</feature>
<reference evidence="5 6" key="1">
    <citation type="submission" date="2015-10" db="EMBL/GenBank/DDBJ databases">
        <title>Chryseobacterium aquaticum genome.</title>
        <authorList>
            <person name="Newman J.D."/>
            <person name="Ferguson M.B."/>
            <person name="Miller J.R."/>
        </authorList>
    </citation>
    <scope>NUCLEOTIDE SEQUENCE [LARGE SCALE GENOMIC DNA]</scope>
    <source>
        <strain evidence="5 6">KCTC 12483</strain>
    </source>
</reference>
<dbReference type="PANTHER" id="PTHR43280:SF32">
    <property type="entry name" value="TRANSCRIPTIONAL REGULATORY PROTEIN"/>
    <property type="match status" value="1"/>
</dbReference>
<dbReference type="GO" id="GO:0043565">
    <property type="term" value="F:sequence-specific DNA binding"/>
    <property type="evidence" value="ECO:0007669"/>
    <property type="project" value="InterPro"/>
</dbReference>
<evidence type="ECO:0000256" key="1">
    <source>
        <dbReference type="ARBA" id="ARBA00023015"/>
    </source>
</evidence>
<proteinExistence type="predicted"/>
<evidence type="ECO:0000313" key="5">
    <source>
        <dbReference type="EMBL" id="KQK25482.1"/>
    </source>
</evidence>
<name>A0A0Q3SJS3_9FLAO</name>
<sequence length="281" mass="32384">MYQITNQLRKIGFSINLISNIIKRNNYKQELNTQEYFCILLTAQDLTIKVSNIEYKIAGGNAVFIGPQKDLIINDAIGKEIYAIGFSAEFYDKSSKDSLFLNSPVFFNCHSEIFTAPYFGNNKYNQIILVERLLKFQDKDESLYISAAHNAIEGLILDAYLHVENQPTEKDERLEYVSYANRFRILLQRDFKTAKKVSHYADALKITVRRLTEMTEYAYGKSAKQLIIEKVKFECEKAIKFSNLTMSEIAFDLGFSDEGNFTNFVKKHCGKKPSEMREISA</sequence>
<evidence type="ECO:0000256" key="2">
    <source>
        <dbReference type="ARBA" id="ARBA00023125"/>
    </source>
</evidence>
<dbReference type="InterPro" id="IPR009057">
    <property type="entry name" value="Homeodomain-like_sf"/>
</dbReference>
<dbReference type="SMART" id="SM00342">
    <property type="entry name" value="HTH_ARAC"/>
    <property type="match status" value="1"/>
</dbReference>
<organism evidence="5 6">
    <name type="scientific">Chryseobacterium aquaticum</name>
    <dbReference type="NCBI Taxonomy" id="452084"/>
    <lineage>
        <taxon>Bacteria</taxon>
        <taxon>Pseudomonadati</taxon>
        <taxon>Bacteroidota</taxon>
        <taxon>Flavobacteriia</taxon>
        <taxon>Flavobacteriales</taxon>
        <taxon>Weeksellaceae</taxon>
        <taxon>Chryseobacterium group</taxon>
        <taxon>Chryseobacterium</taxon>
    </lineage>
</organism>
<evidence type="ECO:0000256" key="3">
    <source>
        <dbReference type="ARBA" id="ARBA00023163"/>
    </source>
</evidence>
<dbReference type="OrthoDB" id="1274460at2"/>
<dbReference type="PROSITE" id="PS01124">
    <property type="entry name" value="HTH_ARAC_FAMILY_2"/>
    <property type="match status" value="1"/>
</dbReference>
<comment type="caution">
    <text evidence="5">The sequence shown here is derived from an EMBL/GenBank/DDBJ whole genome shotgun (WGS) entry which is preliminary data.</text>
</comment>
<dbReference type="RefSeq" id="WP_056013921.1">
    <property type="nucleotide sequence ID" value="NZ_LLYZ01000005.1"/>
</dbReference>
<dbReference type="AlphaFoldDB" id="A0A0Q3SJS3"/>
<dbReference type="SUPFAM" id="SSF46689">
    <property type="entry name" value="Homeodomain-like"/>
    <property type="match status" value="1"/>
</dbReference>
<evidence type="ECO:0000259" key="4">
    <source>
        <dbReference type="PROSITE" id="PS01124"/>
    </source>
</evidence>
<protein>
    <recommendedName>
        <fullName evidence="4">HTH araC/xylS-type domain-containing protein</fullName>
    </recommendedName>
</protein>
<keyword evidence="1" id="KW-0805">Transcription regulation</keyword>
<keyword evidence="6" id="KW-1185">Reference proteome</keyword>